<dbReference type="Proteomes" id="UP000243180">
    <property type="component" value="Chromosome"/>
</dbReference>
<dbReference type="InterPro" id="IPR037171">
    <property type="entry name" value="NagB/RpiA_transferase-like"/>
</dbReference>
<dbReference type="InterPro" id="IPR003741">
    <property type="entry name" value="LUD_dom"/>
</dbReference>
<proteinExistence type="predicted"/>
<dbReference type="PANTHER" id="PTHR43682:SF1">
    <property type="entry name" value="LACTATE UTILIZATION PROTEIN C"/>
    <property type="match status" value="1"/>
</dbReference>
<dbReference type="RefSeq" id="WP_096360049.1">
    <property type="nucleotide sequence ID" value="NZ_AP014879.1"/>
</dbReference>
<dbReference type="AlphaFoldDB" id="A0A1B4XED5"/>
<organism evidence="2 3">
    <name type="scientific">Sulfuricaulis limicola</name>
    <dbReference type="NCBI Taxonomy" id="1620215"/>
    <lineage>
        <taxon>Bacteria</taxon>
        <taxon>Pseudomonadati</taxon>
        <taxon>Pseudomonadota</taxon>
        <taxon>Gammaproteobacteria</taxon>
        <taxon>Acidiferrobacterales</taxon>
        <taxon>Acidiferrobacteraceae</taxon>
        <taxon>Sulfuricaulis</taxon>
    </lineage>
</organism>
<dbReference type="Gene3D" id="3.40.50.10420">
    <property type="entry name" value="NagB/RpiA/CoA transferase-like"/>
    <property type="match status" value="1"/>
</dbReference>
<keyword evidence="3" id="KW-1185">Reference proteome</keyword>
<evidence type="ECO:0000313" key="3">
    <source>
        <dbReference type="Proteomes" id="UP000243180"/>
    </source>
</evidence>
<evidence type="ECO:0000259" key="1">
    <source>
        <dbReference type="Pfam" id="PF02589"/>
    </source>
</evidence>
<dbReference type="PANTHER" id="PTHR43682">
    <property type="entry name" value="LACTATE UTILIZATION PROTEIN C"/>
    <property type="match status" value="1"/>
</dbReference>
<dbReference type="EMBL" id="AP014879">
    <property type="protein sequence ID" value="BAV33165.1"/>
    <property type="molecule type" value="Genomic_DNA"/>
</dbReference>
<dbReference type="InterPro" id="IPR024185">
    <property type="entry name" value="FTHF_cligase-like_sf"/>
</dbReference>
<reference evidence="2 3" key="1">
    <citation type="submission" date="2015-05" db="EMBL/GenBank/DDBJ databases">
        <title>Complete genome sequence of a sulfur-oxidizing gammaproteobacterium strain HA5.</title>
        <authorList>
            <person name="Miura A."/>
            <person name="Kojima H."/>
            <person name="Fukui M."/>
        </authorList>
    </citation>
    <scope>NUCLEOTIDE SEQUENCE [LARGE SCALE GENOMIC DNA]</scope>
    <source>
        <strain evidence="2 3">HA5</strain>
    </source>
</reference>
<accession>A0A1B4XED5</accession>
<protein>
    <submittedName>
        <fullName evidence="2">Membrane protein</fullName>
    </submittedName>
</protein>
<dbReference type="InParanoid" id="A0A1B4XED5"/>
<dbReference type="KEGG" id="slim:SCL_0845"/>
<name>A0A1B4XED5_9GAMM</name>
<feature type="domain" description="LUD" evidence="1">
    <location>
        <begin position="112"/>
        <end position="208"/>
    </location>
</feature>
<dbReference type="SUPFAM" id="SSF100950">
    <property type="entry name" value="NagB/RpiA/CoA transferase-like"/>
    <property type="match status" value="1"/>
</dbReference>
<evidence type="ECO:0000313" key="2">
    <source>
        <dbReference type="EMBL" id="BAV33165.1"/>
    </source>
</evidence>
<sequence>MSARENILARIGKARASSIAADVDGEIRRHQRGPIPPLAGDLVKRFGERAANLASDVAQARTITEVPGLVARYLSERQLPRQGVCWPALAPYGWQSAGIELQTRAARGDDLVGVTGAFAGIAETGTLMLLSGPETPATVSLLPETHVAVIEAERIVATMEQAWDRLRVERGALPRAVNFVSGPSRTADIEQTVTLGAHGPYRVLIIIVG</sequence>
<dbReference type="OrthoDB" id="9794157at2"/>
<gene>
    <name evidence="2" type="ORF">SCL_0845</name>
</gene>
<dbReference type="Pfam" id="PF02589">
    <property type="entry name" value="LUD_dom"/>
    <property type="match status" value="1"/>
</dbReference>